<feature type="domain" description="HTH merR-type" evidence="1">
    <location>
        <begin position="3"/>
        <end position="24"/>
    </location>
</feature>
<evidence type="ECO:0000259" key="1">
    <source>
        <dbReference type="Pfam" id="PF13411"/>
    </source>
</evidence>
<dbReference type="InterPro" id="IPR009061">
    <property type="entry name" value="DNA-bd_dom_put_sf"/>
</dbReference>
<reference evidence="2" key="1">
    <citation type="submission" date="2022-01" db="EMBL/GenBank/DDBJ databases">
        <authorList>
            <person name="Criscuolo A."/>
        </authorList>
    </citation>
    <scope>NUCLEOTIDE SEQUENCE</scope>
    <source>
        <strain evidence="2">CIP111892</strain>
    </source>
</reference>
<sequence length="30" mass="3385">MKYSIGEFASILGITAYTLRLYESMILSGR</sequence>
<keyword evidence="3" id="KW-1185">Reference proteome</keyword>
<name>A0ABN8GXU7_9BACL</name>
<dbReference type="SUPFAM" id="SSF46955">
    <property type="entry name" value="Putative DNA-binding domain"/>
    <property type="match status" value="1"/>
</dbReference>
<dbReference type="Pfam" id="PF13411">
    <property type="entry name" value="MerR_1"/>
    <property type="match status" value="1"/>
</dbReference>
<organism evidence="2 3">
    <name type="scientific">Paenibacillus auburnensis</name>
    <dbReference type="NCBI Taxonomy" id="2905649"/>
    <lineage>
        <taxon>Bacteria</taxon>
        <taxon>Bacillati</taxon>
        <taxon>Bacillota</taxon>
        <taxon>Bacilli</taxon>
        <taxon>Bacillales</taxon>
        <taxon>Paenibacillaceae</taxon>
        <taxon>Paenibacillus</taxon>
    </lineage>
</organism>
<accession>A0ABN8GXU7</accession>
<dbReference type="Proteomes" id="UP000838324">
    <property type="component" value="Unassembled WGS sequence"/>
</dbReference>
<protein>
    <recommendedName>
        <fullName evidence="1">HTH merR-type domain-containing protein</fullName>
    </recommendedName>
</protein>
<comment type="caution">
    <text evidence="2">The sequence shown here is derived from an EMBL/GenBank/DDBJ whole genome shotgun (WGS) entry which is preliminary data.</text>
</comment>
<dbReference type="EMBL" id="CAKMMG010000010">
    <property type="protein sequence ID" value="CAH1220313.1"/>
    <property type="molecule type" value="Genomic_DNA"/>
</dbReference>
<evidence type="ECO:0000313" key="2">
    <source>
        <dbReference type="EMBL" id="CAH1220313.1"/>
    </source>
</evidence>
<dbReference type="InterPro" id="IPR000551">
    <property type="entry name" value="MerR-type_HTH_dom"/>
</dbReference>
<proteinExistence type="predicted"/>
<dbReference type="RefSeq" id="WP_236336669.1">
    <property type="nucleotide sequence ID" value="NZ_CAKMMG010000010.1"/>
</dbReference>
<evidence type="ECO:0000313" key="3">
    <source>
        <dbReference type="Proteomes" id="UP000838324"/>
    </source>
</evidence>
<gene>
    <name evidence="2" type="ORF">PAECIP111892_04799</name>
</gene>
<dbReference type="Gene3D" id="1.10.1660.10">
    <property type="match status" value="1"/>
</dbReference>